<dbReference type="Proteomes" id="UP001276854">
    <property type="component" value="Unassembled WGS sequence"/>
</dbReference>
<feature type="compositionally biased region" description="Polar residues" evidence="2">
    <location>
        <begin position="25"/>
        <end position="36"/>
    </location>
</feature>
<name>A0ABU4GJX5_9CLOT</name>
<comment type="caution">
    <text evidence="4">The sequence shown here is derived from an EMBL/GenBank/DDBJ whole genome shotgun (WGS) entry which is preliminary data.</text>
</comment>
<dbReference type="Pfam" id="PF13407">
    <property type="entry name" value="Peripla_BP_4"/>
    <property type="match status" value="1"/>
</dbReference>
<sequence>MRKQMVCGVLCAAMVFGTLTGCSGKTETGGKQSSVAQDGGGSSSGKTYAVITKSAGNPYNEKIAQGFQKVIEAEGGTCIVKHPESATADAQVSVIQSLISQGVDSICIAGNDENALQAALEDAMAAGIKVSCLDSKVNKDSRQTFVNQAGIKEIGQALMEAVYDISSGEGDWAILSATSQATNQNAWIESMKEVMKEEKYSKLNLVEVAYGDDEPQKSTDQTQALLSKYPDLKVICAPTTVGINAAAKVLQDEKSKVKLTGLGLPSEMAEYIGDDEAHSCPYMYLWNPLDVGSLGAYTSMALVEGNITGKAGDKFKAGEMGDYQVIEASDGGTEIILGPPFKFDSSNIAEWKSVY</sequence>
<dbReference type="SUPFAM" id="SSF53822">
    <property type="entry name" value="Periplasmic binding protein-like I"/>
    <property type="match status" value="1"/>
</dbReference>
<evidence type="ECO:0000259" key="3">
    <source>
        <dbReference type="Pfam" id="PF13407"/>
    </source>
</evidence>
<dbReference type="Gene3D" id="3.40.50.2300">
    <property type="match status" value="2"/>
</dbReference>
<feature type="domain" description="Periplasmic binding protein" evidence="3">
    <location>
        <begin position="49"/>
        <end position="306"/>
    </location>
</feature>
<comment type="subcellular location">
    <subcellularLocation>
        <location evidence="1">Cell envelope</location>
    </subcellularLocation>
</comment>
<dbReference type="InterPro" id="IPR050555">
    <property type="entry name" value="Bact_Solute-Bind_Prot2"/>
</dbReference>
<dbReference type="EMBL" id="JAWONS010000148">
    <property type="protein sequence ID" value="MDW2797921.1"/>
    <property type="molecule type" value="Genomic_DNA"/>
</dbReference>
<feature type="region of interest" description="Disordered" evidence="2">
    <location>
        <begin position="25"/>
        <end position="44"/>
    </location>
</feature>
<evidence type="ECO:0000256" key="2">
    <source>
        <dbReference type="SAM" id="MobiDB-lite"/>
    </source>
</evidence>
<keyword evidence="5" id="KW-1185">Reference proteome</keyword>
<dbReference type="PANTHER" id="PTHR30036:SF8">
    <property type="entry name" value="ABC-TYPE SUGAR TRANSPORT SYSTEM PERIPLASMIC COMPONENT-LIKE PROTEIN"/>
    <property type="match status" value="1"/>
</dbReference>
<dbReference type="InterPro" id="IPR025997">
    <property type="entry name" value="SBP_2_dom"/>
</dbReference>
<dbReference type="CDD" id="cd20000">
    <property type="entry name" value="PBP1_ABC_rhamnose"/>
    <property type="match status" value="1"/>
</dbReference>
<reference evidence="4 5" key="1">
    <citation type="submission" date="2023-10" db="EMBL/GenBank/DDBJ databases">
        <title>A novel Glycoside Hydrolase 43-Like Enzyme from Clostrdium boliviensis is an Endo-xylanase, and a Candidate for Xylooligosaccharides Production from Different Xylan Substrates.</title>
        <authorList>
            <person name="Alvarez M.T."/>
            <person name="Rocabado-Villegas L.R."/>
            <person name="Salas-Veizaga D.M."/>
            <person name="Linares-Pasten J.A."/>
            <person name="Gudmundsdottir E.E."/>
            <person name="Hreggvidsson G.O."/>
            <person name="Adlercreutz P."/>
            <person name="Nordberg Karlsson E."/>
        </authorList>
    </citation>
    <scope>NUCLEOTIDE SEQUENCE [LARGE SCALE GENOMIC DNA]</scope>
    <source>
        <strain evidence="4 5">E-1</strain>
    </source>
</reference>
<evidence type="ECO:0000256" key="1">
    <source>
        <dbReference type="ARBA" id="ARBA00004196"/>
    </source>
</evidence>
<dbReference type="PANTHER" id="PTHR30036">
    <property type="entry name" value="D-XYLOSE-BINDING PERIPLASMIC PROTEIN"/>
    <property type="match status" value="1"/>
</dbReference>
<dbReference type="PROSITE" id="PS51257">
    <property type="entry name" value="PROKAR_LIPOPROTEIN"/>
    <property type="match status" value="1"/>
</dbReference>
<dbReference type="InterPro" id="IPR028082">
    <property type="entry name" value="Peripla_BP_I"/>
</dbReference>
<gene>
    <name evidence="4" type="ORF">RZO55_10080</name>
</gene>
<evidence type="ECO:0000313" key="4">
    <source>
        <dbReference type="EMBL" id="MDW2797921.1"/>
    </source>
</evidence>
<evidence type="ECO:0000313" key="5">
    <source>
        <dbReference type="Proteomes" id="UP001276854"/>
    </source>
</evidence>
<proteinExistence type="predicted"/>
<protein>
    <submittedName>
        <fullName evidence="4">Rhamnose ABC transporter substrate-binding protein</fullName>
    </submittedName>
</protein>
<accession>A0ABU4GJX5</accession>
<dbReference type="RefSeq" id="WP_318064165.1">
    <property type="nucleotide sequence ID" value="NZ_JAWONS010000148.1"/>
</dbReference>
<organism evidence="4 5">
    <name type="scientific">Clostridium boliviensis</name>
    <dbReference type="NCBI Taxonomy" id="318465"/>
    <lineage>
        <taxon>Bacteria</taxon>
        <taxon>Bacillati</taxon>
        <taxon>Bacillota</taxon>
        <taxon>Clostridia</taxon>
        <taxon>Eubacteriales</taxon>
        <taxon>Clostridiaceae</taxon>
        <taxon>Clostridium</taxon>
    </lineage>
</organism>